<dbReference type="AlphaFoldDB" id="A0A2J6T4K5"/>
<keyword evidence="2" id="KW-1185">Reference proteome</keyword>
<dbReference type="GeneID" id="36588643"/>
<evidence type="ECO:0000313" key="2">
    <source>
        <dbReference type="Proteomes" id="UP000235371"/>
    </source>
</evidence>
<sequence length="85" mass="9560">MPGPQTGLALQGGSWKQIPQDDMEYFSHMNFEAGKGPYSWMNSVAIRCIASVNGELIVDFWRLRDFPGVEAEEVVATPDEVRKEK</sequence>
<reference evidence="1 2" key="1">
    <citation type="submission" date="2016-04" db="EMBL/GenBank/DDBJ databases">
        <title>A degradative enzymes factory behind the ericoid mycorrhizal symbiosis.</title>
        <authorList>
            <consortium name="DOE Joint Genome Institute"/>
            <person name="Martino E."/>
            <person name="Morin E."/>
            <person name="Grelet G."/>
            <person name="Kuo A."/>
            <person name="Kohler A."/>
            <person name="Daghino S."/>
            <person name="Barry K."/>
            <person name="Choi C."/>
            <person name="Cichocki N."/>
            <person name="Clum A."/>
            <person name="Copeland A."/>
            <person name="Hainaut M."/>
            <person name="Haridas S."/>
            <person name="Labutti K."/>
            <person name="Lindquist E."/>
            <person name="Lipzen A."/>
            <person name="Khouja H.-R."/>
            <person name="Murat C."/>
            <person name="Ohm R."/>
            <person name="Olson A."/>
            <person name="Spatafora J."/>
            <person name="Veneault-Fourrey C."/>
            <person name="Henrissat B."/>
            <person name="Grigoriev I."/>
            <person name="Martin F."/>
            <person name="Perotto S."/>
        </authorList>
    </citation>
    <scope>NUCLEOTIDE SEQUENCE [LARGE SCALE GENOMIC DNA]</scope>
    <source>
        <strain evidence="1 2">E</strain>
    </source>
</reference>
<dbReference type="Gene3D" id="2.40.160.20">
    <property type="match status" value="1"/>
</dbReference>
<dbReference type="EMBL" id="KZ613838">
    <property type="protein sequence ID" value="PMD57949.1"/>
    <property type="molecule type" value="Genomic_DNA"/>
</dbReference>
<dbReference type="InParanoid" id="A0A2J6T4K5"/>
<accession>A0A2J6T4K5</accession>
<protein>
    <submittedName>
        <fullName evidence="1">Uncharacterized protein</fullName>
    </submittedName>
</protein>
<organism evidence="1 2">
    <name type="scientific">Hyaloscypha bicolor E</name>
    <dbReference type="NCBI Taxonomy" id="1095630"/>
    <lineage>
        <taxon>Eukaryota</taxon>
        <taxon>Fungi</taxon>
        <taxon>Dikarya</taxon>
        <taxon>Ascomycota</taxon>
        <taxon>Pezizomycotina</taxon>
        <taxon>Leotiomycetes</taxon>
        <taxon>Helotiales</taxon>
        <taxon>Hyaloscyphaceae</taxon>
        <taxon>Hyaloscypha</taxon>
        <taxon>Hyaloscypha bicolor</taxon>
    </lineage>
</organism>
<evidence type="ECO:0000313" key="1">
    <source>
        <dbReference type="EMBL" id="PMD57949.1"/>
    </source>
</evidence>
<gene>
    <name evidence="1" type="ORF">K444DRAFT_614645</name>
</gene>
<name>A0A2J6T4K5_9HELO</name>
<dbReference type="Proteomes" id="UP000235371">
    <property type="component" value="Unassembled WGS sequence"/>
</dbReference>
<proteinExistence type="predicted"/>
<dbReference type="RefSeq" id="XP_024734853.1">
    <property type="nucleotide sequence ID" value="XM_024880566.1"/>
</dbReference>
<dbReference type="OrthoDB" id="2544694at2759"/>